<sequence>MPTEQNLNPEFKCRSSAAHVVSSFLLMLPFFHRSAVYSIQPENPENESHRNSEHETHLPSTQNSELRTRNTEKGQHPKALPLTKTITGNNSQIKNTDYSIHQIGVSLVSPHELSIR</sequence>
<feature type="compositionally biased region" description="Basic and acidic residues" evidence="1">
    <location>
        <begin position="66"/>
        <end position="75"/>
    </location>
</feature>
<evidence type="ECO:0000256" key="1">
    <source>
        <dbReference type="SAM" id="MobiDB-lite"/>
    </source>
</evidence>
<evidence type="ECO:0000313" key="3">
    <source>
        <dbReference type="Proteomes" id="UP000252733"/>
    </source>
</evidence>
<protein>
    <submittedName>
        <fullName evidence="2">Uncharacterized protein</fullName>
    </submittedName>
</protein>
<dbReference type="Proteomes" id="UP000252733">
    <property type="component" value="Unassembled WGS sequence"/>
</dbReference>
<reference evidence="2 3" key="1">
    <citation type="submission" date="2018-07" db="EMBL/GenBank/DDBJ databases">
        <title>Freshwater and sediment microbial communities from various areas in North America, analyzing microbe dynamics in response to fracking.</title>
        <authorList>
            <person name="Lamendella R."/>
        </authorList>
    </citation>
    <scope>NUCLEOTIDE SEQUENCE [LARGE SCALE GENOMIC DNA]</scope>
    <source>
        <strain evidence="2 3">160A</strain>
    </source>
</reference>
<proteinExistence type="predicted"/>
<evidence type="ECO:0000313" key="2">
    <source>
        <dbReference type="EMBL" id="RCW26071.1"/>
    </source>
</evidence>
<organism evidence="2 3">
    <name type="scientific">Marinilabilia salmonicolor</name>
    <dbReference type="NCBI Taxonomy" id="989"/>
    <lineage>
        <taxon>Bacteria</taxon>
        <taxon>Pseudomonadati</taxon>
        <taxon>Bacteroidota</taxon>
        <taxon>Bacteroidia</taxon>
        <taxon>Marinilabiliales</taxon>
        <taxon>Marinilabiliaceae</taxon>
        <taxon>Marinilabilia</taxon>
    </lineage>
</organism>
<name>A0A368UKE3_9BACT</name>
<gene>
    <name evidence="2" type="ORF">DFO77_1422</name>
</gene>
<accession>A0A368UKE3</accession>
<keyword evidence="3" id="KW-1185">Reference proteome</keyword>
<feature type="region of interest" description="Disordered" evidence="1">
    <location>
        <begin position="41"/>
        <end position="89"/>
    </location>
</feature>
<comment type="caution">
    <text evidence="2">The sequence shown here is derived from an EMBL/GenBank/DDBJ whole genome shotgun (WGS) entry which is preliminary data.</text>
</comment>
<dbReference type="EMBL" id="QPIZ01000042">
    <property type="protein sequence ID" value="RCW26071.1"/>
    <property type="molecule type" value="Genomic_DNA"/>
</dbReference>
<feature type="compositionally biased region" description="Basic and acidic residues" evidence="1">
    <location>
        <begin position="46"/>
        <end position="57"/>
    </location>
</feature>
<dbReference type="AlphaFoldDB" id="A0A368UKE3"/>